<evidence type="ECO:0000313" key="3">
    <source>
        <dbReference type="Proteomes" id="UP000789405"/>
    </source>
</evidence>
<feature type="compositionally biased region" description="Basic and acidic residues" evidence="1">
    <location>
        <begin position="33"/>
        <end position="45"/>
    </location>
</feature>
<comment type="caution">
    <text evidence="2">The sequence shown here is derived from an EMBL/GenBank/DDBJ whole genome shotgun (WGS) entry which is preliminary data.</text>
</comment>
<reference evidence="2" key="1">
    <citation type="submission" date="2021-06" db="EMBL/GenBank/DDBJ databases">
        <authorList>
            <person name="Kallberg Y."/>
            <person name="Tangrot J."/>
            <person name="Rosling A."/>
        </authorList>
    </citation>
    <scope>NUCLEOTIDE SEQUENCE</scope>
    <source>
        <strain evidence="2">MA453B</strain>
    </source>
</reference>
<sequence>IEQNSNSLYLTPIMNRPETLSYKRKTPNYEYGNKNKEINSLETKP</sequence>
<name>A0A9N9PCD6_9GLOM</name>
<feature type="non-terminal residue" evidence="2">
    <location>
        <position position="45"/>
    </location>
</feature>
<keyword evidence="3" id="KW-1185">Reference proteome</keyword>
<evidence type="ECO:0000313" key="2">
    <source>
        <dbReference type="EMBL" id="CAG8828540.1"/>
    </source>
</evidence>
<dbReference type="EMBL" id="CAJVPY010071553">
    <property type="protein sequence ID" value="CAG8828540.1"/>
    <property type="molecule type" value="Genomic_DNA"/>
</dbReference>
<proteinExistence type="predicted"/>
<feature type="region of interest" description="Disordered" evidence="1">
    <location>
        <begin position="24"/>
        <end position="45"/>
    </location>
</feature>
<dbReference type="Proteomes" id="UP000789405">
    <property type="component" value="Unassembled WGS sequence"/>
</dbReference>
<organism evidence="2 3">
    <name type="scientific">Dentiscutata erythropus</name>
    <dbReference type="NCBI Taxonomy" id="1348616"/>
    <lineage>
        <taxon>Eukaryota</taxon>
        <taxon>Fungi</taxon>
        <taxon>Fungi incertae sedis</taxon>
        <taxon>Mucoromycota</taxon>
        <taxon>Glomeromycotina</taxon>
        <taxon>Glomeromycetes</taxon>
        <taxon>Diversisporales</taxon>
        <taxon>Gigasporaceae</taxon>
        <taxon>Dentiscutata</taxon>
    </lineage>
</organism>
<protein>
    <submittedName>
        <fullName evidence="2">18159_t:CDS:1</fullName>
    </submittedName>
</protein>
<accession>A0A9N9PCD6</accession>
<evidence type="ECO:0000256" key="1">
    <source>
        <dbReference type="SAM" id="MobiDB-lite"/>
    </source>
</evidence>
<dbReference type="AlphaFoldDB" id="A0A9N9PCD6"/>
<gene>
    <name evidence="2" type="ORF">DERYTH_LOCUS28512</name>
</gene>
<feature type="non-terminal residue" evidence="2">
    <location>
        <position position="1"/>
    </location>
</feature>